<dbReference type="EMBL" id="JACXST010000001">
    <property type="protein sequence ID" value="MBD9359859.1"/>
    <property type="molecule type" value="Genomic_DNA"/>
</dbReference>
<keyword evidence="2" id="KW-1185">Reference proteome</keyword>
<sequence>MDAGDRATLGVIAEGCGEKKKSINCRPSPKPNTIKLKTANPFSLREKIGMRVSNKSFAVFIPANLLLLGKGMFP</sequence>
<organism evidence="1 2">
    <name type="scientific">Methylomonas fluvii</name>
    <dbReference type="NCBI Taxonomy" id="1854564"/>
    <lineage>
        <taxon>Bacteria</taxon>
        <taxon>Pseudomonadati</taxon>
        <taxon>Pseudomonadota</taxon>
        <taxon>Gammaproteobacteria</taxon>
        <taxon>Methylococcales</taxon>
        <taxon>Methylococcaceae</taxon>
        <taxon>Methylomonas</taxon>
    </lineage>
</organism>
<gene>
    <name evidence="1" type="ORF">EBB_04695</name>
</gene>
<dbReference type="Proteomes" id="UP000641152">
    <property type="component" value="Unassembled WGS sequence"/>
</dbReference>
<protein>
    <submittedName>
        <fullName evidence="1">Uncharacterized protein</fullName>
    </submittedName>
</protein>
<proteinExistence type="predicted"/>
<evidence type="ECO:0000313" key="2">
    <source>
        <dbReference type="Proteomes" id="UP000641152"/>
    </source>
</evidence>
<accession>A0ABR9DC88</accession>
<reference evidence="1 2" key="1">
    <citation type="submission" date="2020-09" db="EMBL/GenBank/DDBJ databases">
        <title>Methylomonas albis sp. nov. and Methylomonas fluvii sp. nov.: Two cold-adapted methanotrophs from the River Elbe and an amended description of Methylovulum psychrotolerans strain Eb1.</title>
        <authorList>
            <person name="Bussmann I.K."/>
            <person name="Klings K.-W."/>
            <person name="Warnstedt J."/>
            <person name="Hoppert M."/>
            <person name="Saborowski A."/>
            <person name="Horn F."/>
            <person name="Liebner S."/>
        </authorList>
    </citation>
    <scope>NUCLEOTIDE SEQUENCE [LARGE SCALE GENOMIC DNA]</scope>
    <source>
        <strain evidence="1 2">EbB</strain>
    </source>
</reference>
<evidence type="ECO:0000313" key="1">
    <source>
        <dbReference type="EMBL" id="MBD9359859.1"/>
    </source>
</evidence>
<comment type="caution">
    <text evidence="1">The sequence shown here is derived from an EMBL/GenBank/DDBJ whole genome shotgun (WGS) entry which is preliminary data.</text>
</comment>
<dbReference type="RefSeq" id="WP_192392690.1">
    <property type="nucleotide sequence ID" value="NZ_CAJHIU010000001.1"/>
</dbReference>
<name>A0ABR9DC88_9GAMM</name>